<proteinExistence type="inferred from homology"/>
<feature type="transmembrane region" description="Helical" evidence="6">
    <location>
        <begin position="156"/>
        <end position="177"/>
    </location>
</feature>
<feature type="transmembrane region" description="Helical" evidence="6">
    <location>
        <begin position="212"/>
        <end position="231"/>
    </location>
</feature>
<dbReference type="InterPro" id="IPR049326">
    <property type="entry name" value="Rhodopsin_dom_fungi"/>
</dbReference>
<feature type="transmembrane region" description="Helical" evidence="6">
    <location>
        <begin position="73"/>
        <end position="97"/>
    </location>
</feature>
<sequence length="369" mass="40243">MDGSLDIPESLLPLVANFPLMQPPPGVKSDPRNRKFQGQPVLISATICFPIIVIFGLLRVYGKHQLLKKWGALDDYAFVVSFITGVAVMAMNISFTYSGAFGYHMWDITVGDLTKSALMQSLILPSLTALVLWIIKFSLFCLILNSFRPVTWLRRLCYVGIVGTLPVHIAGAIIYAVGCGPRGGYGRASLMAGLARCRGPGGLVMTYNVAQGAFHVFSDFYLLLIPIPAILKLHLPRRKKIGVFLIFFSGFAACVMSIVALIYRIRCFKEADTIYLQIFVLTVTNIEMAVGIAIPCMGPAAKTVQHFYTTIKLKYGLIDSEKESVTIGSGGVRQPNGASPGANGATYGQSEAINRITMDWPVRLHGPDS</sequence>
<feature type="transmembrane region" description="Helical" evidence="6">
    <location>
        <begin position="243"/>
        <end position="262"/>
    </location>
</feature>
<accession>A0A9P4K246</accession>
<feature type="transmembrane region" description="Helical" evidence="6">
    <location>
        <begin position="41"/>
        <end position="61"/>
    </location>
</feature>
<keyword evidence="9" id="KW-1185">Reference proteome</keyword>
<keyword evidence="4 6" id="KW-0472">Membrane</keyword>
<evidence type="ECO:0000256" key="6">
    <source>
        <dbReference type="SAM" id="Phobius"/>
    </source>
</evidence>
<gene>
    <name evidence="8" type="ORF">CC78DRAFT_621089</name>
</gene>
<feature type="transmembrane region" description="Helical" evidence="6">
    <location>
        <begin position="117"/>
        <end position="144"/>
    </location>
</feature>
<keyword evidence="2 6" id="KW-0812">Transmembrane</keyword>
<keyword evidence="3 6" id="KW-1133">Transmembrane helix</keyword>
<dbReference type="OrthoDB" id="444631at2759"/>
<feature type="transmembrane region" description="Helical" evidence="6">
    <location>
        <begin position="274"/>
        <end position="294"/>
    </location>
</feature>
<evidence type="ECO:0000313" key="8">
    <source>
        <dbReference type="EMBL" id="KAF2259368.1"/>
    </source>
</evidence>
<evidence type="ECO:0000256" key="2">
    <source>
        <dbReference type="ARBA" id="ARBA00022692"/>
    </source>
</evidence>
<evidence type="ECO:0000256" key="3">
    <source>
        <dbReference type="ARBA" id="ARBA00022989"/>
    </source>
</evidence>
<organism evidence="8 9">
    <name type="scientific">Lojkania enalia</name>
    <dbReference type="NCBI Taxonomy" id="147567"/>
    <lineage>
        <taxon>Eukaryota</taxon>
        <taxon>Fungi</taxon>
        <taxon>Dikarya</taxon>
        <taxon>Ascomycota</taxon>
        <taxon>Pezizomycotina</taxon>
        <taxon>Dothideomycetes</taxon>
        <taxon>Pleosporomycetidae</taxon>
        <taxon>Pleosporales</taxon>
        <taxon>Pleosporales incertae sedis</taxon>
        <taxon>Lojkania</taxon>
    </lineage>
</organism>
<reference evidence="9" key="1">
    <citation type="journal article" date="2020" name="Stud. Mycol.">
        <title>101 Dothideomycetes genomes: A test case for predicting lifestyles and emergence of pathogens.</title>
        <authorList>
            <person name="Haridas S."/>
            <person name="Albert R."/>
            <person name="Binder M."/>
            <person name="Bloem J."/>
            <person name="LaButti K."/>
            <person name="Salamov A."/>
            <person name="Andreopoulos B."/>
            <person name="Baker S."/>
            <person name="Barry K."/>
            <person name="Bills G."/>
            <person name="Bluhm B."/>
            <person name="Cannon C."/>
            <person name="Castanera R."/>
            <person name="Culley D."/>
            <person name="Daum C."/>
            <person name="Ezra D."/>
            <person name="Gonzalez J."/>
            <person name="Henrissat B."/>
            <person name="Kuo A."/>
            <person name="Liang C."/>
            <person name="Lipzen A."/>
            <person name="Lutzoni F."/>
            <person name="Magnuson J."/>
            <person name="Mondo S."/>
            <person name="Nolan M."/>
            <person name="Ohm R."/>
            <person name="Pangilinan J."/>
            <person name="Park H.-J."/>
            <person name="Ramirez L."/>
            <person name="Alfaro M."/>
            <person name="Sun H."/>
            <person name="Tritt A."/>
            <person name="Yoshinaga Y."/>
            <person name="Zwiers L.-H."/>
            <person name="Turgeon B."/>
            <person name="Goodwin S."/>
            <person name="Spatafora J."/>
            <person name="Crous P."/>
            <person name="Grigoriev I."/>
        </authorList>
    </citation>
    <scope>NUCLEOTIDE SEQUENCE [LARGE SCALE GENOMIC DNA]</scope>
    <source>
        <strain evidence="9">CBS 304.66</strain>
    </source>
</reference>
<comment type="subcellular location">
    <subcellularLocation>
        <location evidence="1">Membrane</location>
        <topology evidence="1">Multi-pass membrane protein</topology>
    </subcellularLocation>
</comment>
<dbReference type="Pfam" id="PF20684">
    <property type="entry name" value="Fung_rhodopsin"/>
    <property type="match status" value="1"/>
</dbReference>
<dbReference type="AlphaFoldDB" id="A0A9P4K246"/>
<comment type="similarity">
    <text evidence="5">Belongs to the SAT4 family.</text>
</comment>
<dbReference type="EMBL" id="ML986711">
    <property type="protein sequence ID" value="KAF2259368.1"/>
    <property type="molecule type" value="Genomic_DNA"/>
</dbReference>
<name>A0A9P4K246_9PLEO</name>
<dbReference type="GO" id="GO:0016020">
    <property type="term" value="C:membrane"/>
    <property type="evidence" value="ECO:0007669"/>
    <property type="project" value="UniProtKB-SubCell"/>
</dbReference>
<evidence type="ECO:0000256" key="1">
    <source>
        <dbReference type="ARBA" id="ARBA00004141"/>
    </source>
</evidence>
<dbReference type="PANTHER" id="PTHR33048:SF158">
    <property type="entry name" value="MEMBRANE PROTEIN PTH11-LIKE, PUTATIVE-RELATED"/>
    <property type="match status" value="1"/>
</dbReference>
<protein>
    <recommendedName>
        <fullName evidence="7">Rhodopsin domain-containing protein</fullName>
    </recommendedName>
</protein>
<evidence type="ECO:0000256" key="5">
    <source>
        <dbReference type="ARBA" id="ARBA00038359"/>
    </source>
</evidence>
<feature type="domain" description="Rhodopsin" evidence="7">
    <location>
        <begin position="58"/>
        <end position="300"/>
    </location>
</feature>
<dbReference type="Proteomes" id="UP000800093">
    <property type="component" value="Unassembled WGS sequence"/>
</dbReference>
<evidence type="ECO:0000256" key="4">
    <source>
        <dbReference type="ARBA" id="ARBA00023136"/>
    </source>
</evidence>
<evidence type="ECO:0000313" key="9">
    <source>
        <dbReference type="Proteomes" id="UP000800093"/>
    </source>
</evidence>
<dbReference type="InterPro" id="IPR052337">
    <property type="entry name" value="SAT4-like"/>
</dbReference>
<evidence type="ECO:0000259" key="7">
    <source>
        <dbReference type="Pfam" id="PF20684"/>
    </source>
</evidence>
<comment type="caution">
    <text evidence="8">The sequence shown here is derived from an EMBL/GenBank/DDBJ whole genome shotgun (WGS) entry which is preliminary data.</text>
</comment>
<dbReference type="PANTHER" id="PTHR33048">
    <property type="entry name" value="PTH11-LIKE INTEGRAL MEMBRANE PROTEIN (AFU_ORTHOLOGUE AFUA_5G11245)"/>
    <property type="match status" value="1"/>
</dbReference>